<dbReference type="Proteomes" id="UP000044098">
    <property type="component" value="Unassembled WGS sequence"/>
</dbReference>
<sequence length="56" mass="6337">MKPSLRAYHMPSLTLAWNWISPTGSRLVKIISARPRFMPQNASFIKPGLSAYCGRM</sequence>
<gene>
    <name evidence="1" type="ORF">ERS370000_05547</name>
</gene>
<proteinExistence type="predicted"/>
<organism evidence="1 2">
    <name type="scientific">Achromobacter aegrifaciens</name>
    <dbReference type="NCBI Taxonomy" id="1287736"/>
    <lineage>
        <taxon>Bacteria</taxon>
        <taxon>Pseudomonadati</taxon>
        <taxon>Pseudomonadota</taxon>
        <taxon>Betaproteobacteria</taxon>
        <taxon>Burkholderiales</taxon>
        <taxon>Alcaligenaceae</taxon>
        <taxon>Achromobacter</taxon>
    </lineage>
</organism>
<reference evidence="1 2" key="1">
    <citation type="submission" date="2015-09" db="EMBL/GenBank/DDBJ databases">
        <authorList>
            <consortium name="Pathogen Informatics"/>
        </authorList>
    </citation>
    <scope>NUCLEOTIDE SEQUENCE [LARGE SCALE GENOMIC DNA]</scope>
    <source>
        <strain evidence="1 2">2789STDY5608625</strain>
    </source>
</reference>
<name>A0AAD2J4Y2_ACHAE</name>
<evidence type="ECO:0000313" key="1">
    <source>
        <dbReference type="EMBL" id="CUJ72860.1"/>
    </source>
</evidence>
<protein>
    <submittedName>
        <fullName evidence="1">Uncharacterized protein</fullName>
    </submittedName>
</protein>
<accession>A0AAD2J4Y2</accession>
<comment type="caution">
    <text evidence="1">The sequence shown here is derived from an EMBL/GenBank/DDBJ whole genome shotgun (WGS) entry which is preliminary data.</text>
</comment>
<dbReference type="AlphaFoldDB" id="A0AAD2J4Y2"/>
<dbReference type="EMBL" id="CYTK01000013">
    <property type="protein sequence ID" value="CUJ72860.1"/>
    <property type="molecule type" value="Genomic_DNA"/>
</dbReference>
<evidence type="ECO:0000313" key="2">
    <source>
        <dbReference type="Proteomes" id="UP000044098"/>
    </source>
</evidence>